<organism evidence="1 2">
    <name type="scientific">Romanomermis culicivorax</name>
    <name type="common">Nematode worm</name>
    <dbReference type="NCBI Taxonomy" id="13658"/>
    <lineage>
        <taxon>Eukaryota</taxon>
        <taxon>Metazoa</taxon>
        <taxon>Ecdysozoa</taxon>
        <taxon>Nematoda</taxon>
        <taxon>Enoplea</taxon>
        <taxon>Dorylaimia</taxon>
        <taxon>Mermithida</taxon>
        <taxon>Mermithoidea</taxon>
        <taxon>Mermithidae</taxon>
        <taxon>Romanomermis</taxon>
    </lineage>
</organism>
<evidence type="ECO:0000313" key="1">
    <source>
        <dbReference type="Proteomes" id="UP000887565"/>
    </source>
</evidence>
<name>A0A915I5G4_ROMCU</name>
<dbReference type="AlphaFoldDB" id="A0A915I5G4"/>
<dbReference type="WBParaSite" id="nRc.2.0.1.t09001-RA">
    <property type="protein sequence ID" value="nRc.2.0.1.t09001-RA"/>
    <property type="gene ID" value="nRc.2.0.1.g09001"/>
</dbReference>
<keyword evidence="1" id="KW-1185">Reference proteome</keyword>
<accession>A0A915I5G4</accession>
<protein>
    <submittedName>
        <fullName evidence="2">Uncharacterized protein</fullName>
    </submittedName>
</protein>
<reference evidence="2" key="1">
    <citation type="submission" date="2022-11" db="UniProtKB">
        <authorList>
            <consortium name="WormBaseParasite"/>
        </authorList>
    </citation>
    <scope>IDENTIFICATION</scope>
</reference>
<dbReference type="Proteomes" id="UP000887565">
    <property type="component" value="Unplaced"/>
</dbReference>
<proteinExistence type="predicted"/>
<evidence type="ECO:0000313" key="2">
    <source>
        <dbReference type="WBParaSite" id="nRc.2.0.1.t09001-RA"/>
    </source>
</evidence>
<sequence>MVTAPCCDQGVTRPYQENMAMLKEGSLARFSRPVDVMLGIQVKDPDMDFCDGHCCNRNSQCRAVQWRKRSQHPACDNRYSTCYINYMEEFQEKEGLGSHRVSYSIVGNYLDHEL</sequence>